<gene>
    <name evidence="5" type="ORF">FC83_GL001982</name>
</gene>
<evidence type="ECO:0000256" key="4">
    <source>
        <dbReference type="RuleBase" id="RU361187"/>
    </source>
</evidence>
<dbReference type="Proteomes" id="UP000051236">
    <property type="component" value="Unassembled WGS sequence"/>
</dbReference>
<dbReference type="GO" id="GO:0004553">
    <property type="term" value="F:hydrolase activity, hydrolyzing O-glycosyl compounds"/>
    <property type="evidence" value="ECO:0007669"/>
    <property type="project" value="InterPro"/>
</dbReference>
<dbReference type="RefSeq" id="WP_052004470.1">
    <property type="nucleotide sequence ID" value="NZ_AZGA01000020.1"/>
</dbReference>
<dbReference type="Gene3D" id="2.115.10.20">
    <property type="entry name" value="Glycosyl hydrolase domain, family 43"/>
    <property type="match status" value="1"/>
</dbReference>
<dbReference type="EMBL" id="AZGA01000020">
    <property type="protein sequence ID" value="KRM34845.1"/>
    <property type="molecule type" value="Genomic_DNA"/>
</dbReference>
<comment type="caution">
    <text evidence="5">The sequence shown here is derived from an EMBL/GenBank/DDBJ whole genome shotgun (WGS) entry which is preliminary data.</text>
</comment>
<dbReference type="PANTHER" id="PTHR22925:SF3">
    <property type="entry name" value="GLYCOSYL HYDROLASE FAMILY PROTEIN 43"/>
    <property type="match status" value="1"/>
</dbReference>
<evidence type="ECO:0000256" key="2">
    <source>
        <dbReference type="ARBA" id="ARBA00022801"/>
    </source>
</evidence>
<dbReference type="STRING" id="1423734.FC83_GL001982"/>
<keyword evidence="3 4" id="KW-0326">Glycosidase</keyword>
<dbReference type="Pfam" id="PF04616">
    <property type="entry name" value="Glyco_hydro_43"/>
    <property type="match status" value="1"/>
</dbReference>
<reference evidence="5 6" key="1">
    <citation type="journal article" date="2015" name="Genome Announc.">
        <title>Expanding the biotechnology potential of lactobacilli through comparative genomics of 213 strains and associated genera.</title>
        <authorList>
            <person name="Sun Z."/>
            <person name="Harris H.M."/>
            <person name="McCann A."/>
            <person name="Guo C."/>
            <person name="Argimon S."/>
            <person name="Zhang W."/>
            <person name="Yang X."/>
            <person name="Jeffery I.B."/>
            <person name="Cooney J.C."/>
            <person name="Kagawa T.F."/>
            <person name="Liu W."/>
            <person name="Song Y."/>
            <person name="Salvetti E."/>
            <person name="Wrobel A."/>
            <person name="Rasinkangas P."/>
            <person name="Parkhill J."/>
            <person name="Rea M.C."/>
            <person name="O'Sullivan O."/>
            <person name="Ritari J."/>
            <person name="Douillard F.P."/>
            <person name="Paul Ross R."/>
            <person name="Yang R."/>
            <person name="Briner A.E."/>
            <person name="Felis G.E."/>
            <person name="de Vos W.M."/>
            <person name="Barrangou R."/>
            <person name="Klaenhammer T.R."/>
            <person name="Caufield P.W."/>
            <person name="Cui Y."/>
            <person name="Zhang H."/>
            <person name="O'Toole P.W."/>
        </authorList>
    </citation>
    <scope>NUCLEOTIDE SEQUENCE [LARGE SCALE GENOMIC DNA]</scope>
    <source>
        <strain evidence="5 6">DSM 18527</strain>
    </source>
</reference>
<dbReference type="eggNOG" id="COG3507">
    <property type="taxonomic scope" value="Bacteria"/>
</dbReference>
<keyword evidence="2 4" id="KW-0378">Hydrolase</keyword>
<proteinExistence type="inferred from homology"/>
<dbReference type="SUPFAM" id="SSF75005">
    <property type="entry name" value="Arabinanase/levansucrase/invertase"/>
    <property type="match status" value="1"/>
</dbReference>
<dbReference type="PANTHER" id="PTHR22925">
    <property type="entry name" value="GLYCOSYL HYDROLASE 43 FAMILY MEMBER"/>
    <property type="match status" value="1"/>
</dbReference>
<dbReference type="AlphaFoldDB" id="X0PD57"/>
<accession>X0PD57</accession>
<dbReference type="PATRIC" id="fig|1423734.3.peg.2006"/>
<name>X0PD57_9LACO</name>
<dbReference type="CDD" id="cd18822">
    <property type="entry name" value="GH43_CtGH43-like"/>
    <property type="match status" value="1"/>
</dbReference>
<evidence type="ECO:0000256" key="3">
    <source>
        <dbReference type="ARBA" id="ARBA00023295"/>
    </source>
</evidence>
<evidence type="ECO:0000256" key="1">
    <source>
        <dbReference type="ARBA" id="ARBA00009865"/>
    </source>
</evidence>
<keyword evidence="6" id="KW-1185">Reference proteome</keyword>
<sequence>MMQNGQPWLDTTGQPIHAHGGCILKYQDWYYWYGEDRRADYYVSCYRSQDLMHWEFRNHILTTTSPFKAERFQATAGLVNSDGTKVNIERPKVLYNPKTERFVLWAHFENGRDYREAAVLVASAATPDGDFTEHGHFRPFGNMSRDCTVFVDADQAYFISAARGNADIHIYQLSSDYLNVTRLVNRLWSNEFREAPVLFKHDGLYYMLTSGTSGWRPNQGKYAVASAIAGSWSDLQDFGDATTFDSQPAFVLKNGNQVIYVGDRWGGAKHYQDSSYVFLPLEITSQQVILKHKARWFIAAHNFVFKD</sequence>
<comment type="similarity">
    <text evidence="1 4">Belongs to the glycosyl hydrolase 43 family.</text>
</comment>
<evidence type="ECO:0000313" key="6">
    <source>
        <dbReference type="Proteomes" id="UP000051236"/>
    </source>
</evidence>
<dbReference type="InterPro" id="IPR006710">
    <property type="entry name" value="Glyco_hydro_43"/>
</dbReference>
<dbReference type="GO" id="GO:0005975">
    <property type="term" value="P:carbohydrate metabolic process"/>
    <property type="evidence" value="ECO:0007669"/>
    <property type="project" value="InterPro"/>
</dbReference>
<evidence type="ECO:0000313" key="5">
    <source>
        <dbReference type="EMBL" id="KRM34845.1"/>
    </source>
</evidence>
<organism evidence="5 6">
    <name type="scientific">Agrilactobacillus composti DSM 18527 = JCM 14202</name>
    <dbReference type="NCBI Taxonomy" id="1423734"/>
    <lineage>
        <taxon>Bacteria</taxon>
        <taxon>Bacillati</taxon>
        <taxon>Bacillota</taxon>
        <taxon>Bacilli</taxon>
        <taxon>Lactobacillales</taxon>
        <taxon>Lactobacillaceae</taxon>
        <taxon>Agrilactobacillus</taxon>
    </lineage>
</organism>
<dbReference type="OrthoDB" id="273314at2"/>
<protein>
    <submittedName>
        <fullName evidence="5">Coagulation factor 5 8 type domain protein</fullName>
    </submittedName>
</protein>
<dbReference type="InterPro" id="IPR023296">
    <property type="entry name" value="Glyco_hydro_beta-prop_sf"/>
</dbReference>